<name>A0AAE0ZSU1_9GAST</name>
<dbReference type="Proteomes" id="UP001283361">
    <property type="component" value="Unassembled WGS sequence"/>
</dbReference>
<sequence length="233" mass="25502">MIEKNNNPSSLFQRVNRWSDKQIRCTIGFIECLPQRVCVYISLAALWCIHPTRSEATASPFHRLWSIVEYLLVETTPSAELHEGQLFHGCQRCAMGGPGLVCVMISLSLSLCVSMPSLFTSSEILVCWAVHDGSVDTWSDGSGYISALFDGDLEVLRLHLVRRGRGGVKRSSTFQPEALRLRGVFSSSAGPPSLGAEIGVRPPGSWCEFWSGQRQMLIGLDRAMTGQAGITGA</sequence>
<organism evidence="1 2">
    <name type="scientific">Elysia crispata</name>
    <name type="common">lettuce slug</name>
    <dbReference type="NCBI Taxonomy" id="231223"/>
    <lineage>
        <taxon>Eukaryota</taxon>
        <taxon>Metazoa</taxon>
        <taxon>Spiralia</taxon>
        <taxon>Lophotrochozoa</taxon>
        <taxon>Mollusca</taxon>
        <taxon>Gastropoda</taxon>
        <taxon>Heterobranchia</taxon>
        <taxon>Euthyneura</taxon>
        <taxon>Panpulmonata</taxon>
        <taxon>Sacoglossa</taxon>
        <taxon>Placobranchoidea</taxon>
        <taxon>Plakobranchidae</taxon>
        <taxon>Elysia</taxon>
    </lineage>
</organism>
<proteinExistence type="predicted"/>
<dbReference type="AlphaFoldDB" id="A0AAE0ZSU1"/>
<keyword evidence="2" id="KW-1185">Reference proteome</keyword>
<evidence type="ECO:0000313" key="2">
    <source>
        <dbReference type="Proteomes" id="UP001283361"/>
    </source>
</evidence>
<evidence type="ECO:0000313" key="1">
    <source>
        <dbReference type="EMBL" id="KAK3774984.1"/>
    </source>
</evidence>
<gene>
    <name evidence="1" type="ORF">RRG08_036278</name>
</gene>
<accession>A0AAE0ZSU1</accession>
<comment type="caution">
    <text evidence="1">The sequence shown here is derived from an EMBL/GenBank/DDBJ whole genome shotgun (WGS) entry which is preliminary data.</text>
</comment>
<protein>
    <submittedName>
        <fullName evidence="1">Uncharacterized protein</fullName>
    </submittedName>
</protein>
<reference evidence="1" key="1">
    <citation type="journal article" date="2023" name="G3 (Bethesda)">
        <title>A reference genome for the long-term kleptoplast-retaining sea slug Elysia crispata morphotype clarki.</title>
        <authorList>
            <person name="Eastman K.E."/>
            <person name="Pendleton A.L."/>
            <person name="Shaikh M.A."/>
            <person name="Suttiyut T."/>
            <person name="Ogas R."/>
            <person name="Tomko P."/>
            <person name="Gavelis G."/>
            <person name="Widhalm J.R."/>
            <person name="Wisecaver J.H."/>
        </authorList>
    </citation>
    <scope>NUCLEOTIDE SEQUENCE</scope>
    <source>
        <strain evidence="1">ECLA1</strain>
    </source>
</reference>
<dbReference type="EMBL" id="JAWDGP010003366">
    <property type="protein sequence ID" value="KAK3774984.1"/>
    <property type="molecule type" value="Genomic_DNA"/>
</dbReference>